<organism evidence="1 2">
    <name type="scientific">Paramuricea clavata</name>
    <name type="common">Red gorgonian</name>
    <name type="synonym">Violescent sea-whip</name>
    <dbReference type="NCBI Taxonomy" id="317549"/>
    <lineage>
        <taxon>Eukaryota</taxon>
        <taxon>Metazoa</taxon>
        <taxon>Cnidaria</taxon>
        <taxon>Anthozoa</taxon>
        <taxon>Octocorallia</taxon>
        <taxon>Malacalcyonacea</taxon>
        <taxon>Plexauridae</taxon>
        <taxon>Paramuricea</taxon>
    </lineage>
</organism>
<accession>A0A7D9LC49</accession>
<proteinExistence type="predicted"/>
<dbReference type="EMBL" id="CACRXK020016365">
    <property type="protein sequence ID" value="CAB4029729.1"/>
    <property type="molecule type" value="Genomic_DNA"/>
</dbReference>
<evidence type="ECO:0000313" key="1">
    <source>
        <dbReference type="EMBL" id="CAB4029729.1"/>
    </source>
</evidence>
<reference evidence="1" key="1">
    <citation type="submission" date="2020-04" db="EMBL/GenBank/DDBJ databases">
        <authorList>
            <person name="Alioto T."/>
            <person name="Alioto T."/>
            <person name="Gomez Garrido J."/>
        </authorList>
    </citation>
    <scope>NUCLEOTIDE SEQUENCE</scope>
    <source>
        <strain evidence="1">A484AB</strain>
    </source>
</reference>
<evidence type="ECO:0000313" key="2">
    <source>
        <dbReference type="Proteomes" id="UP001152795"/>
    </source>
</evidence>
<name>A0A7D9LC49_PARCT</name>
<protein>
    <submittedName>
        <fullName evidence="1">Uncharacterized protein</fullName>
    </submittedName>
</protein>
<dbReference type="Proteomes" id="UP001152795">
    <property type="component" value="Unassembled WGS sequence"/>
</dbReference>
<gene>
    <name evidence="1" type="ORF">PACLA_8A023962</name>
</gene>
<dbReference type="AlphaFoldDB" id="A0A7D9LC49"/>
<comment type="caution">
    <text evidence="1">The sequence shown here is derived from an EMBL/GenBank/DDBJ whole genome shotgun (WGS) entry which is preliminary data.</text>
</comment>
<keyword evidence="2" id="KW-1185">Reference proteome</keyword>
<sequence length="92" mass="10486">MINHLPESTLFHDDALTPVFSWNKKAYTAERLIHILLDKQESGRLCVMMPINVARNVTFLINNTKMEEDIKCDNMGIWASFGLPHEILCGIA</sequence>